<dbReference type="InterPro" id="IPR029058">
    <property type="entry name" value="AB_hydrolase_fold"/>
</dbReference>
<accession>A0A4R2JED3</accession>
<keyword evidence="1" id="KW-0732">Signal</keyword>
<protein>
    <submittedName>
        <fullName evidence="3">PGAP1-like protein</fullName>
    </submittedName>
</protein>
<evidence type="ECO:0000259" key="2">
    <source>
        <dbReference type="Pfam" id="PF24096"/>
    </source>
</evidence>
<feature type="signal peptide" evidence="1">
    <location>
        <begin position="1"/>
        <end position="22"/>
    </location>
</feature>
<evidence type="ECO:0000313" key="4">
    <source>
        <dbReference type="Proteomes" id="UP000295680"/>
    </source>
</evidence>
<dbReference type="AlphaFoldDB" id="A0A4R2JED3"/>
<dbReference type="EMBL" id="SLWS01000012">
    <property type="protein sequence ID" value="TCO52615.1"/>
    <property type="molecule type" value="Genomic_DNA"/>
</dbReference>
<evidence type="ECO:0000313" key="3">
    <source>
        <dbReference type="EMBL" id="TCO52615.1"/>
    </source>
</evidence>
<dbReference type="Gene3D" id="3.40.50.1820">
    <property type="entry name" value="alpha/beta hydrolase"/>
    <property type="match status" value="1"/>
</dbReference>
<feature type="chain" id="PRO_5038852378" evidence="1">
    <location>
        <begin position="23"/>
        <end position="289"/>
    </location>
</feature>
<keyword evidence="4" id="KW-1185">Reference proteome</keyword>
<dbReference type="InterPro" id="IPR055803">
    <property type="entry name" value="DUF7379"/>
</dbReference>
<proteinExistence type="predicted"/>
<dbReference type="RefSeq" id="WP_132124515.1">
    <property type="nucleotide sequence ID" value="NZ_SLWS01000012.1"/>
</dbReference>
<reference evidence="3 4" key="1">
    <citation type="submission" date="2019-03" db="EMBL/GenBank/DDBJ databases">
        <title>Genomic Encyclopedia of Type Strains, Phase IV (KMG-IV): sequencing the most valuable type-strain genomes for metagenomic binning, comparative biology and taxonomic classification.</title>
        <authorList>
            <person name="Goeker M."/>
        </authorList>
    </citation>
    <scope>NUCLEOTIDE SEQUENCE [LARGE SCALE GENOMIC DNA]</scope>
    <source>
        <strain evidence="3 4">DSM 45934</strain>
    </source>
</reference>
<sequence length="289" mass="31748">MRRKAIRLGVALALALSVIVPAAGSAGAAPPVRDNSSARPVYFVPGFSTSGSHDCWFGYWKAAGEAMWSYGWTGSYHTVSFYAPDTNCNTKIYNGDRNTPINDLGRLLAWNIYSSYSKNGISVDVIAHSMGGLVIRAALTGVARKLQGWPPYLYVEDVTTINTPHRGTNLADLCDTLGRFQQCRDMIPGSSFLNSLYDAPQSAQGTDWTLIGSDDDDIVSTESALGMSAGHKVAYQSGQGIEHGSVHQTTTGSYGQWYWNYYDNKWNWTTAGAPPVRVANNAIYYWWKW</sequence>
<dbReference type="Proteomes" id="UP000295680">
    <property type="component" value="Unassembled WGS sequence"/>
</dbReference>
<organism evidence="3 4">
    <name type="scientific">Actinocrispum wychmicini</name>
    <dbReference type="NCBI Taxonomy" id="1213861"/>
    <lineage>
        <taxon>Bacteria</taxon>
        <taxon>Bacillati</taxon>
        <taxon>Actinomycetota</taxon>
        <taxon>Actinomycetes</taxon>
        <taxon>Pseudonocardiales</taxon>
        <taxon>Pseudonocardiaceae</taxon>
        <taxon>Actinocrispum</taxon>
    </lineage>
</organism>
<name>A0A4R2JED3_9PSEU</name>
<evidence type="ECO:0000256" key="1">
    <source>
        <dbReference type="SAM" id="SignalP"/>
    </source>
</evidence>
<gene>
    <name evidence="3" type="ORF">EV192_112347</name>
</gene>
<feature type="domain" description="DUF7379" evidence="2">
    <location>
        <begin position="111"/>
        <end position="172"/>
    </location>
</feature>
<dbReference type="Pfam" id="PF24096">
    <property type="entry name" value="DUF7379"/>
    <property type="match status" value="1"/>
</dbReference>
<dbReference type="OrthoDB" id="8871309at2"/>
<dbReference type="SUPFAM" id="SSF53474">
    <property type="entry name" value="alpha/beta-Hydrolases"/>
    <property type="match status" value="1"/>
</dbReference>
<comment type="caution">
    <text evidence="3">The sequence shown here is derived from an EMBL/GenBank/DDBJ whole genome shotgun (WGS) entry which is preliminary data.</text>
</comment>